<accession>A0AA88EK81</accession>
<reference evidence="2" key="1">
    <citation type="submission" date="2023-07" db="EMBL/GenBank/DDBJ databases">
        <title>draft genome sequence of fig (Ficus carica).</title>
        <authorList>
            <person name="Takahashi T."/>
            <person name="Nishimura K."/>
        </authorList>
    </citation>
    <scope>NUCLEOTIDE SEQUENCE</scope>
</reference>
<protein>
    <submittedName>
        <fullName evidence="2">Uncharacterized protein</fullName>
    </submittedName>
</protein>
<feature type="signal peptide" evidence="1">
    <location>
        <begin position="1"/>
        <end position="26"/>
    </location>
</feature>
<sequence length="89" mass="9866">MVIFKSKYYLLVLIILFLAAATTTTARKLLKVDVSAQPAATAVNAAARQYLASIGISTQSDSYNTSEFVQQWPDHSPRLNNRTILKGHR</sequence>
<organism evidence="2 3">
    <name type="scientific">Ficus carica</name>
    <name type="common">Common fig</name>
    <dbReference type="NCBI Taxonomy" id="3494"/>
    <lineage>
        <taxon>Eukaryota</taxon>
        <taxon>Viridiplantae</taxon>
        <taxon>Streptophyta</taxon>
        <taxon>Embryophyta</taxon>
        <taxon>Tracheophyta</taxon>
        <taxon>Spermatophyta</taxon>
        <taxon>Magnoliopsida</taxon>
        <taxon>eudicotyledons</taxon>
        <taxon>Gunneridae</taxon>
        <taxon>Pentapetalae</taxon>
        <taxon>rosids</taxon>
        <taxon>fabids</taxon>
        <taxon>Rosales</taxon>
        <taxon>Moraceae</taxon>
        <taxon>Ficeae</taxon>
        <taxon>Ficus</taxon>
    </lineage>
</organism>
<keyword evidence="1" id="KW-0732">Signal</keyword>
<feature type="chain" id="PRO_5041708749" evidence="1">
    <location>
        <begin position="27"/>
        <end position="89"/>
    </location>
</feature>
<evidence type="ECO:0000313" key="3">
    <source>
        <dbReference type="Proteomes" id="UP001187192"/>
    </source>
</evidence>
<gene>
    <name evidence="2" type="ORF">TIFTF001_055116</name>
</gene>
<evidence type="ECO:0000313" key="2">
    <source>
        <dbReference type="EMBL" id="GMN71024.1"/>
    </source>
</evidence>
<proteinExistence type="predicted"/>
<dbReference type="AlphaFoldDB" id="A0AA88EK81"/>
<evidence type="ECO:0000256" key="1">
    <source>
        <dbReference type="SAM" id="SignalP"/>
    </source>
</evidence>
<comment type="caution">
    <text evidence="2">The sequence shown here is derived from an EMBL/GenBank/DDBJ whole genome shotgun (WGS) entry which is preliminary data.</text>
</comment>
<name>A0AA88EK81_FICCA</name>
<dbReference type="Proteomes" id="UP001187192">
    <property type="component" value="Unassembled WGS sequence"/>
</dbReference>
<keyword evidence="3" id="KW-1185">Reference proteome</keyword>
<dbReference type="EMBL" id="BTGU01016380">
    <property type="protein sequence ID" value="GMN71024.1"/>
    <property type="molecule type" value="Genomic_DNA"/>
</dbReference>